<evidence type="ECO:0000256" key="2">
    <source>
        <dbReference type="ARBA" id="ARBA00004936"/>
    </source>
</evidence>
<evidence type="ECO:0000256" key="1">
    <source>
        <dbReference type="ARBA" id="ARBA00004651"/>
    </source>
</evidence>
<organism evidence="11 12">
    <name type="scientific">Paenibacillus phoenicis</name>
    <dbReference type="NCBI Taxonomy" id="554117"/>
    <lineage>
        <taxon>Bacteria</taxon>
        <taxon>Bacillati</taxon>
        <taxon>Bacillota</taxon>
        <taxon>Bacilli</taxon>
        <taxon>Bacillales</taxon>
        <taxon>Paenibacillaceae</taxon>
        <taxon>Paenibacillus</taxon>
    </lineage>
</organism>
<evidence type="ECO:0000256" key="3">
    <source>
        <dbReference type="ARBA" id="ARBA00009983"/>
    </source>
</evidence>
<dbReference type="InterPro" id="IPR050448">
    <property type="entry name" value="OpgB/LTA_synthase_biosynth"/>
</dbReference>
<feature type="transmembrane region" description="Helical" evidence="9">
    <location>
        <begin position="52"/>
        <end position="72"/>
    </location>
</feature>
<evidence type="ECO:0000256" key="4">
    <source>
        <dbReference type="ARBA" id="ARBA00022475"/>
    </source>
</evidence>
<comment type="subcellular location">
    <subcellularLocation>
        <location evidence="1">Cell membrane</location>
        <topology evidence="1">Multi-pass membrane protein</topology>
    </subcellularLocation>
</comment>
<dbReference type="InterPro" id="IPR000917">
    <property type="entry name" value="Sulfatase_N"/>
</dbReference>
<feature type="transmembrane region" description="Helical" evidence="9">
    <location>
        <begin position="20"/>
        <end position="40"/>
    </location>
</feature>
<dbReference type="EMBL" id="JAYERP010000001">
    <property type="protein sequence ID" value="MEA3568942.1"/>
    <property type="molecule type" value="Genomic_DNA"/>
</dbReference>
<evidence type="ECO:0000259" key="10">
    <source>
        <dbReference type="Pfam" id="PF00884"/>
    </source>
</evidence>
<dbReference type="SUPFAM" id="SSF53649">
    <property type="entry name" value="Alkaline phosphatase-like"/>
    <property type="match status" value="1"/>
</dbReference>
<evidence type="ECO:0000256" key="9">
    <source>
        <dbReference type="SAM" id="Phobius"/>
    </source>
</evidence>
<keyword evidence="5 9" id="KW-0812">Transmembrane</keyword>
<accession>A0ABU5PGU3</accession>
<comment type="pathway">
    <text evidence="2">Cell wall biogenesis; lipoteichoic acid biosynthesis.</text>
</comment>
<comment type="caution">
    <text evidence="11">The sequence shown here is derived from an EMBL/GenBank/DDBJ whole genome shotgun (WGS) entry which is preliminary data.</text>
</comment>
<reference evidence="11 12" key="1">
    <citation type="submission" date="2023-12" db="EMBL/GenBank/DDBJ databases">
        <title>Whole genome sequencing of Paenibacillus phoenicis isolated from the Phoenix Mars Lander spacecraft assembly facility.</title>
        <authorList>
            <person name="Garcia A."/>
            <person name="Venkateswaran K."/>
        </authorList>
    </citation>
    <scope>NUCLEOTIDE SEQUENCE [LARGE SCALE GENOMIC DNA]</scope>
    <source>
        <strain evidence="11 12">3PO2SA</strain>
    </source>
</reference>
<dbReference type="Gene3D" id="3.40.720.10">
    <property type="entry name" value="Alkaline Phosphatase, subunit A"/>
    <property type="match status" value="1"/>
</dbReference>
<evidence type="ECO:0000256" key="7">
    <source>
        <dbReference type="ARBA" id="ARBA00023136"/>
    </source>
</evidence>
<gene>
    <name evidence="11" type="ORF">U9M73_02890</name>
</gene>
<dbReference type="InterPro" id="IPR017850">
    <property type="entry name" value="Alkaline_phosphatase_core_sf"/>
</dbReference>
<dbReference type="EC" id="2.7.8.-" evidence="11"/>
<keyword evidence="7 8" id="KW-0472">Membrane</keyword>
<dbReference type="InterPro" id="IPR012160">
    <property type="entry name" value="LtaS-like"/>
</dbReference>
<dbReference type="PANTHER" id="PTHR47371">
    <property type="entry name" value="LIPOTEICHOIC ACID SYNTHASE"/>
    <property type="match status" value="1"/>
</dbReference>
<evidence type="ECO:0000313" key="12">
    <source>
        <dbReference type="Proteomes" id="UP001292216"/>
    </source>
</evidence>
<dbReference type="Proteomes" id="UP001292216">
    <property type="component" value="Unassembled WGS sequence"/>
</dbReference>
<keyword evidence="6 9" id="KW-1133">Transmembrane helix</keyword>
<evidence type="ECO:0000256" key="6">
    <source>
        <dbReference type="ARBA" id="ARBA00022989"/>
    </source>
</evidence>
<keyword evidence="11" id="KW-0808">Transferase</keyword>
<evidence type="ECO:0000313" key="11">
    <source>
        <dbReference type="EMBL" id="MEA3568942.1"/>
    </source>
</evidence>
<keyword evidence="12" id="KW-1185">Reference proteome</keyword>
<dbReference type="PANTHER" id="PTHR47371:SF3">
    <property type="entry name" value="PHOSPHOGLYCEROL TRANSFERASE I"/>
    <property type="match status" value="1"/>
</dbReference>
<evidence type="ECO:0000256" key="5">
    <source>
        <dbReference type="ARBA" id="ARBA00022692"/>
    </source>
</evidence>
<feature type="transmembrane region" description="Helical" evidence="9">
    <location>
        <begin position="78"/>
        <end position="99"/>
    </location>
</feature>
<dbReference type="Pfam" id="PF00884">
    <property type="entry name" value="Sulfatase"/>
    <property type="match status" value="1"/>
</dbReference>
<evidence type="ECO:0000256" key="8">
    <source>
        <dbReference type="PIRNR" id="PIRNR005091"/>
    </source>
</evidence>
<proteinExistence type="inferred from homology"/>
<dbReference type="GO" id="GO:0016740">
    <property type="term" value="F:transferase activity"/>
    <property type="evidence" value="ECO:0007669"/>
    <property type="project" value="UniProtKB-KW"/>
</dbReference>
<dbReference type="Gene3D" id="3.30.1120.170">
    <property type="match status" value="1"/>
</dbReference>
<keyword evidence="4 8" id="KW-1003">Cell membrane</keyword>
<feature type="domain" description="Sulfatase N-terminal" evidence="10">
    <location>
        <begin position="301"/>
        <end position="589"/>
    </location>
</feature>
<dbReference type="RefSeq" id="WP_323076214.1">
    <property type="nucleotide sequence ID" value="NZ_CBCSKM010000037.1"/>
</dbReference>
<protein>
    <submittedName>
        <fullName evidence="11">LTA synthase family protein</fullName>
        <ecNumber evidence="11">2.7.8.-</ecNumber>
    </submittedName>
</protein>
<feature type="transmembrane region" description="Helical" evidence="9">
    <location>
        <begin position="202"/>
        <end position="223"/>
    </location>
</feature>
<comment type="similarity">
    <text evidence="3 8">Belongs to the LTA synthase family.</text>
</comment>
<dbReference type="PIRSF" id="PIRSF005091">
    <property type="entry name" value="Mmb_sulf_HI1246"/>
    <property type="match status" value="1"/>
</dbReference>
<sequence length="686" mass="77453">MLRLTSPRGFGSRFSIRLQYRHFVYFFFVAAIFMKLVILHNNLHARYIDMNLLDDLIAVGSILLASFWTLWLPPRGRGIALGVLNVLLTVLIFADLIYYRYFGDFLTVPVLLQAGQVGDLGGSIRELIRVADLWLIADWAVWAAFKAVRRLIRGGGSRRQSGWLRSSGGYNAYTGLGGGSFAPVSFGGTARRSVGWRRFSRLYTGIGVFVLGFALTMGPIRFYTQTWAVGLFENNWWNVSLYNVTGLLGFHYYDTSRFLKEHLGGVQTVSAEEQDEIRQWFSEASQRRHADNDLFGAYAGSNVIVIQAEAFMNFMIGKTIGGQEITPNFNKLMDESLYFSNFYHQTGQGRTSDADFSSNSSLHPLPTGSVAVRYPNHTFDVLPQILKTQAGYTADAFHAYEGSFWNRNNMYQAMGYDRFFSKKDFQLDEPLGWSLGDKSFFRQSLTIMAQEKQPFYSFMITLSSHHPYSLPAAVQELDTGEFKGTIFGDYLQAVHYVDAALGEFVEGLKREGLWEHTILAFYGDHDNSITDKTVYEQFFGKSLSDLDMHQIMNQVPLLIHLPDGQHAGVYEEPAGQLDLAPSLLHLLGISSDSYYMMGHNLFAGTGNDHALDRLVVLRSGAFTDGERYYIPSDDNLFTNGSCYDLTSRNATEIEACRAPHEEAMKRLRISDEIITSDLIATFRKED</sequence>
<dbReference type="CDD" id="cd16015">
    <property type="entry name" value="LTA_synthase"/>
    <property type="match status" value="1"/>
</dbReference>
<name>A0ABU5PGU3_9BACL</name>